<dbReference type="PROSITE" id="PS50005">
    <property type="entry name" value="TPR"/>
    <property type="match status" value="1"/>
</dbReference>
<comment type="caution">
    <text evidence="2">The sequence shown here is derived from an EMBL/GenBank/DDBJ whole genome shotgun (WGS) entry which is preliminary data.</text>
</comment>
<dbReference type="InterPro" id="IPR019734">
    <property type="entry name" value="TPR_rpt"/>
</dbReference>
<keyword evidence="1" id="KW-0802">TPR repeat</keyword>
<dbReference type="AlphaFoldDB" id="A0A1J4KMC4"/>
<dbReference type="InterPro" id="IPR011990">
    <property type="entry name" value="TPR-like_helical_dom_sf"/>
</dbReference>
<dbReference type="Proteomes" id="UP000179807">
    <property type="component" value="Unassembled WGS sequence"/>
</dbReference>
<evidence type="ECO:0000313" key="2">
    <source>
        <dbReference type="EMBL" id="OHT12379.1"/>
    </source>
</evidence>
<reference evidence="2" key="1">
    <citation type="submission" date="2016-10" db="EMBL/GenBank/DDBJ databases">
        <authorList>
            <person name="Benchimol M."/>
            <person name="Almeida L.G."/>
            <person name="Vasconcelos A.T."/>
            <person name="Perreira-Neves A."/>
            <person name="Rosa I.A."/>
            <person name="Tasca T."/>
            <person name="Bogo M.R."/>
            <person name="de Souza W."/>
        </authorList>
    </citation>
    <scope>NUCLEOTIDE SEQUENCE [LARGE SCALE GENOMIC DNA]</scope>
    <source>
        <strain evidence="2">K</strain>
    </source>
</reference>
<feature type="repeat" description="TPR" evidence="1">
    <location>
        <begin position="168"/>
        <end position="201"/>
    </location>
</feature>
<dbReference type="SMART" id="SM00028">
    <property type="entry name" value="TPR"/>
    <property type="match status" value="3"/>
</dbReference>
<evidence type="ECO:0000256" key="1">
    <source>
        <dbReference type="PROSITE-ProRule" id="PRU00339"/>
    </source>
</evidence>
<name>A0A1J4KMC4_9EUKA</name>
<organism evidence="2 3">
    <name type="scientific">Tritrichomonas foetus</name>
    <dbReference type="NCBI Taxonomy" id="1144522"/>
    <lineage>
        <taxon>Eukaryota</taxon>
        <taxon>Metamonada</taxon>
        <taxon>Parabasalia</taxon>
        <taxon>Tritrichomonadida</taxon>
        <taxon>Tritrichomonadidae</taxon>
        <taxon>Tritrichomonas</taxon>
    </lineage>
</organism>
<keyword evidence="3" id="KW-1185">Reference proteome</keyword>
<sequence>MLDIKENIEITDLFILPFASLTFEIFLFKKNMVRIRRDRLNRSYQELEKMEFTIIFYCDPPFGALYHVNADELEKTFNEIKIDFFENVKENIGLDFDFDFNSCRIYALDMSNPLIAPPYTEITDLNLPISSIKYAKFDLLVSPYDPYFQPPTDVGFNELSAQNDETPGDSLIQEGFILVEAKDYHNALKIFQEVRELLPNDPRPIHYLIEILLKMHKYKQALVFAQSHVQIFPSDIRMQVLNAKAHYKNKNYKKSLKILRSIQSVSKMSQKDTQIINVLMVKNLIAMDCISEANILISTLRREFDTNIKLVKLSAKLEIAQGDLLEATKLVLSSLVYNPNYQDLQKFIGKYIIGYKAASIFMNEMFDCFKDPNQMFFLAKTFYDYGRCDQAHPCFVQAFMMQTKKPSMALMLLKNSIAKNLVATKIIEIVNCFLFASYPLVSFLFGTRNYNIDHIIGKPPVSDFNQETEKKPPSQMKQMKYENFESPFITSQLETIEIIMLLQIYLFTNGFISAAERLVPHNLLQFMLPRTIISKTARTSLLVLSFVPTIERPLPILQPIYVFGYESVVPIAYRTIDFRGTKMILQPIMIQDLSYENFAQKKNPAYFEFSRRIYNIPEYSTLIFEFGRSDCRKYVIEATKMIDFSSLREALLEPILSLVEGIKDLRSQRKLRILIHPVMVTGSKFHQRFIDFNKLLKEKIDELSNEIEELQFLDFYNEMLEETQNTLKEEFVYDNKIWNSNYLPIMEKYINTNMPKKPFPPIEEPLKFIDPDFE</sequence>
<dbReference type="RefSeq" id="XP_068365515.1">
    <property type="nucleotide sequence ID" value="XM_068499839.1"/>
</dbReference>
<protein>
    <submittedName>
        <fullName evidence="2">Uncharacterized protein</fullName>
    </submittedName>
</protein>
<dbReference type="VEuPathDB" id="TrichDB:TRFO_17872"/>
<dbReference type="GeneID" id="94834543"/>
<proteinExistence type="predicted"/>
<gene>
    <name evidence="2" type="ORF">TRFO_17872</name>
</gene>
<dbReference type="Gene3D" id="1.25.40.10">
    <property type="entry name" value="Tetratricopeptide repeat domain"/>
    <property type="match status" value="1"/>
</dbReference>
<dbReference type="Pfam" id="PF12895">
    <property type="entry name" value="ANAPC3"/>
    <property type="match status" value="1"/>
</dbReference>
<dbReference type="EMBL" id="MLAK01000565">
    <property type="protein sequence ID" value="OHT12379.1"/>
    <property type="molecule type" value="Genomic_DNA"/>
</dbReference>
<dbReference type="SUPFAM" id="SSF48452">
    <property type="entry name" value="TPR-like"/>
    <property type="match status" value="1"/>
</dbReference>
<evidence type="ECO:0000313" key="3">
    <source>
        <dbReference type="Proteomes" id="UP000179807"/>
    </source>
</evidence>
<accession>A0A1J4KMC4</accession>
<dbReference type="OrthoDB" id="435413at2759"/>